<feature type="compositionally biased region" description="Low complexity" evidence="1">
    <location>
        <begin position="294"/>
        <end position="311"/>
    </location>
</feature>
<reference evidence="2 3" key="1">
    <citation type="submission" date="2017-10" db="EMBL/GenBank/DDBJ databases">
        <title>Comparative genomics between pathogenic Norcardia.</title>
        <authorList>
            <person name="Zeng L."/>
        </authorList>
    </citation>
    <scope>NUCLEOTIDE SEQUENCE [LARGE SCALE GENOMIC DNA]</scope>
    <source>
        <strain evidence="2 3">NC_YFY_NT001</strain>
    </source>
</reference>
<dbReference type="EMBL" id="CP023778">
    <property type="protein sequence ID" value="ATL65115.1"/>
    <property type="molecule type" value="Genomic_DNA"/>
</dbReference>
<evidence type="ECO:0000313" key="2">
    <source>
        <dbReference type="EMBL" id="ATL65115.1"/>
    </source>
</evidence>
<dbReference type="KEGG" id="ntp:CRH09_01590"/>
<dbReference type="GeneID" id="88356129"/>
<dbReference type="AlphaFoldDB" id="A0A291RCR3"/>
<proteinExistence type="predicted"/>
<protein>
    <submittedName>
        <fullName evidence="2">Uncharacterized protein</fullName>
    </submittedName>
</protein>
<dbReference type="RefSeq" id="WP_098692430.1">
    <property type="nucleotide sequence ID" value="NZ_CP023778.1"/>
</dbReference>
<accession>A0A291RCR3</accession>
<sequence>MITDLTYQPLTPARPPSAVFASPLRATGTRWQATADPGVLAGRRPRTTQAAVAEMREATAQLSVAQRAFFRYRRDDGRLVTGRSIHLARELARCWGNIAHGVAEVRRDETAAQIRMAAFAWDLESGTRSETEFTLPVVAAGGENNTDLGTRRLRKMIFAVLPQWLVEEADARCEATLAHGGGIRLDARITHALAVFEGLGVTTAQLEQILARPRSDWTGHDVAELSILHRSVTRGEINPRTDFPHIGAEPEAATGAEQIVKTGRRRKTSPASSGTGTVHVPTTIGGAGGGGAGTASPARGGAVTADVARTTGGTGGGGGGTGA</sequence>
<organism evidence="2 3">
    <name type="scientific">Nocardia terpenica</name>
    <dbReference type="NCBI Taxonomy" id="455432"/>
    <lineage>
        <taxon>Bacteria</taxon>
        <taxon>Bacillati</taxon>
        <taxon>Actinomycetota</taxon>
        <taxon>Actinomycetes</taxon>
        <taxon>Mycobacteriales</taxon>
        <taxon>Nocardiaceae</taxon>
        <taxon>Nocardia</taxon>
    </lineage>
</organism>
<name>A0A291RCR3_9NOCA</name>
<feature type="compositionally biased region" description="Gly residues" evidence="1">
    <location>
        <begin position="312"/>
        <end position="323"/>
    </location>
</feature>
<feature type="region of interest" description="Disordered" evidence="1">
    <location>
        <begin position="252"/>
        <end position="323"/>
    </location>
</feature>
<gene>
    <name evidence="2" type="ORF">CRH09_01590</name>
</gene>
<dbReference type="Proteomes" id="UP000221961">
    <property type="component" value="Chromosome"/>
</dbReference>
<evidence type="ECO:0000313" key="3">
    <source>
        <dbReference type="Proteomes" id="UP000221961"/>
    </source>
</evidence>
<evidence type="ECO:0000256" key="1">
    <source>
        <dbReference type="SAM" id="MobiDB-lite"/>
    </source>
</evidence>